<organism evidence="3 5">
    <name type="scientific">Didymodactylos carnosus</name>
    <dbReference type="NCBI Taxonomy" id="1234261"/>
    <lineage>
        <taxon>Eukaryota</taxon>
        <taxon>Metazoa</taxon>
        <taxon>Spiralia</taxon>
        <taxon>Gnathifera</taxon>
        <taxon>Rotifera</taxon>
        <taxon>Eurotatoria</taxon>
        <taxon>Bdelloidea</taxon>
        <taxon>Philodinida</taxon>
        <taxon>Philodinidae</taxon>
        <taxon>Didymodactylos</taxon>
    </lineage>
</organism>
<dbReference type="EMBL" id="CAJOBC010093864">
    <property type="protein sequence ID" value="CAF4420351.1"/>
    <property type="molecule type" value="Genomic_DNA"/>
</dbReference>
<dbReference type="Proteomes" id="UP000663829">
    <property type="component" value="Unassembled WGS sequence"/>
</dbReference>
<evidence type="ECO:0000313" key="5">
    <source>
        <dbReference type="Proteomes" id="UP000663829"/>
    </source>
</evidence>
<evidence type="ECO:0000313" key="4">
    <source>
        <dbReference type="EMBL" id="CAF4420351.1"/>
    </source>
</evidence>
<evidence type="ECO:0000256" key="2">
    <source>
        <dbReference type="SAM" id="Phobius"/>
    </source>
</evidence>
<accession>A0A815XKB4</accession>
<keyword evidence="5" id="KW-1185">Reference proteome</keyword>
<evidence type="ECO:0000256" key="1">
    <source>
        <dbReference type="SAM" id="MobiDB-lite"/>
    </source>
</evidence>
<protein>
    <submittedName>
        <fullName evidence="3">Uncharacterized protein</fullName>
    </submittedName>
</protein>
<name>A0A815XKB4_9BILA</name>
<dbReference type="EMBL" id="CAJNOQ010028126">
    <property type="protein sequence ID" value="CAF1559030.1"/>
    <property type="molecule type" value="Genomic_DNA"/>
</dbReference>
<evidence type="ECO:0000313" key="3">
    <source>
        <dbReference type="EMBL" id="CAF1559030.1"/>
    </source>
</evidence>
<reference evidence="3" key="1">
    <citation type="submission" date="2021-02" db="EMBL/GenBank/DDBJ databases">
        <authorList>
            <person name="Nowell W R."/>
        </authorList>
    </citation>
    <scope>NUCLEOTIDE SEQUENCE</scope>
</reference>
<dbReference type="AlphaFoldDB" id="A0A815XKB4"/>
<sequence length="377" mass="43051">MLRPLVMKDKRTFTNDRLDFLAIITTNFSSAAVVALKSSLIVVLDSTLQLTDDQILRLADSAAREFNCWFGIGTLPEAARIQPSFLASQANKEFSLKLPNLTPSGHILIDLEDSSCLIELKKEPAIKLKLQDDEKSHHQQYQHYPIPPSMVANTQMNSNQQNHSISSCFVPPPQHQILASNSCQGQHPFSSNIPYTMSNNQIYGQSLQFINNQQSWSGQNPQEVSQQRSLPGESLACPQVTTSPSRNMDYYDGFIEVNHKKKKTKMVHNENLQNHIVNGISQQARRFAETRYPFPPFIIRFSQDVTESIIISDLKNHFRNQHDVTIALIGHRLKERRDLLLFVENRESFLLLLDENNWPITISTLKYGKHFPKYLPP</sequence>
<feature type="transmembrane region" description="Helical" evidence="2">
    <location>
        <begin position="20"/>
        <end position="44"/>
    </location>
</feature>
<keyword evidence="2" id="KW-0812">Transmembrane</keyword>
<dbReference type="Proteomes" id="UP000681722">
    <property type="component" value="Unassembled WGS sequence"/>
</dbReference>
<proteinExistence type="predicted"/>
<comment type="caution">
    <text evidence="3">The sequence shown here is derived from an EMBL/GenBank/DDBJ whole genome shotgun (WGS) entry which is preliminary data.</text>
</comment>
<gene>
    <name evidence="3" type="ORF">GPM918_LOCUS39647</name>
    <name evidence="4" type="ORF">SRO942_LOCUS40538</name>
</gene>
<feature type="compositionally biased region" description="Polar residues" evidence="1">
    <location>
        <begin position="215"/>
        <end position="229"/>
    </location>
</feature>
<keyword evidence="2" id="KW-0472">Membrane</keyword>
<keyword evidence="2" id="KW-1133">Transmembrane helix</keyword>
<feature type="region of interest" description="Disordered" evidence="1">
    <location>
        <begin position="215"/>
        <end position="241"/>
    </location>
</feature>